<dbReference type="Pfam" id="PF00083">
    <property type="entry name" value="Sugar_tr"/>
    <property type="match status" value="1"/>
</dbReference>
<dbReference type="InterPro" id="IPR036259">
    <property type="entry name" value="MFS_trans_sf"/>
</dbReference>
<evidence type="ECO:0000256" key="2">
    <source>
        <dbReference type="ARBA" id="ARBA00010992"/>
    </source>
</evidence>
<evidence type="ECO:0000256" key="4">
    <source>
        <dbReference type="ARBA" id="ARBA00022597"/>
    </source>
</evidence>
<dbReference type="Gene3D" id="1.20.1250.20">
    <property type="entry name" value="MFS general substrate transporter like domains"/>
    <property type="match status" value="1"/>
</dbReference>
<feature type="transmembrane region" description="Helical" evidence="10">
    <location>
        <begin position="280"/>
        <end position="303"/>
    </location>
</feature>
<dbReference type="InterPro" id="IPR003663">
    <property type="entry name" value="Sugar/inositol_transpt"/>
</dbReference>
<evidence type="ECO:0000256" key="6">
    <source>
        <dbReference type="ARBA" id="ARBA00022989"/>
    </source>
</evidence>
<keyword evidence="7 10" id="KW-0472">Membrane</keyword>
<evidence type="ECO:0000256" key="3">
    <source>
        <dbReference type="ARBA" id="ARBA00022448"/>
    </source>
</evidence>
<dbReference type="GO" id="GO:0051119">
    <property type="term" value="F:sugar transmembrane transporter activity"/>
    <property type="evidence" value="ECO:0007669"/>
    <property type="project" value="InterPro"/>
</dbReference>
<evidence type="ECO:0000256" key="7">
    <source>
        <dbReference type="ARBA" id="ARBA00023136"/>
    </source>
</evidence>
<reference evidence="13" key="1">
    <citation type="journal article" date="2017" name="Plant J.">
        <title>The pomegranate (Punica granatum L.) genome and the genomics of punicalagin biosynthesis.</title>
        <authorList>
            <person name="Qin G."/>
            <person name="Xu C."/>
            <person name="Ming R."/>
            <person name="Tang H."/>
            <person name="Guyot R."/>
            <person name="Kramer E.M."/>
            <person name="Hu Y."/>
            <person name="Yi X."/>
            <person name="Qi Y."/>
            <person name="Xu X."/>
            <person name="Gao Z."/>
            <person name="Pan H."/>
            <person name="Jian J."/>
            <person name="Tian Y."/>
            <person name="Yue Z."/>
            <person name="Xu Y."/>
        </authorList>
    </citation>
    <scope>NUCLEOTIDE SEQUENCE [LARGE SCALE GENOMIC DNA]</scope>
    <source>
        <strain evidence="13">cv. Dabenzi</strain>
    </source>
</reference>
<feature type="transmembrane region" description="Helical" evidence="10">
    <location>
        <begin position="195"/>
        <end position="216"/>
    </location>
</feature>
<dbReference type="PANTHER" id="PTHR48021">
    <property type="match status" value="1"/>
</dbReference>
<dbReference type="PANTHER" id="PTHR48021:SF3">
    <property type="entry name" value="MAJOR FACILITATOR SUPERFAMILY (MFS) PROFILE DOMAIN-CONTAINING PROTEIN"/>
    <property type="match status" value="1"/>
</dbReference>
<evidence type="ECO:0000256" key="1">
    <source>
        <dbReference type="ARBA" id="ARBA00004141"/>
    </source>
</evidence>
<dbReference type="InterPro" id="IPR050549">
    <property type="entry name" value="MFS_Trehalose_Transporter"/>
</dbReference>
<feature type="transmembrane region" description="Helical" evidence="10">
    <location>
        <begin position="376"/>
        <end position="400"/>
    </location>
</feature>
<dbReference type="Proteomes" id="UP000197138">
    <property type="component" value="Unassembled WGS sequence"/>
</dbReference>
<evidence type="ECO:0000256" key="5">
    <source>
        <dbReference type="ARBA" id="ARBA00022692"/>
    </source>
</evidence>
<dbReference type="FunFam" id="1.20.1250.20:FF:000043">
    <property type="entry name" value="sugar transporter ERD6-like 6"/>
    <property type="match status" value="1"/>
</dbReference>
<evidence type="ECO:0000256" key="9">
    <source>
        <dbReference type="SAM" id="MobiDB-lite"/>
    </source>
</evidence>
<dbReference type="PROSITE" id="PS50850">
    <property type="entry name" value="MFS"/>
    <property type="match status" value="1"/>
</dbReference>
<name>A0A218VRI9_PUNGR</name>
<feature type="transmembrane region" description="Helical" evidence="10">
    <location>
        <begin position="139"/>
        <end position="159"/>
    </location>
</feature>
<dbReference type="CDD" id="cd17358">
    <property type="entry name" value="MFS_GLUT6_8_Class3_like"/>
    <property type="match status" value="1"/>
</dbReference>
<protein>
    <recommendedName>
        <fullName evidence="11">Major facilitator superfamily (MFS) profile domain-containing protein</fullName>
    </recommendedName>
</protein>
<keyword evidence="4" id="KW-0762">Sugar transport</keyword>
<feature type="transmembrane region" description="Helical" evidence="10">
    <location>
        <begin position="42"/>
        <end position="63"/>
    </location>
</feature>
<evidence type="ECO:0000256" key="8">
    <source>
        <dbReference type="RuleBase" id="RU003346"/>
    </source>
</evidence>
<keyword evidence="3 8" id="KW-0813">Transport</keyword>
<dbReference type="InterPro" id="IPR005828">
    <property type="entry name" value="MFS_sugar_transport-like"/>
</dbReference>
<feature type="transmembrane region" description="Helical" evidence="10">
    <location>
        <begin position="342"/>
        <end position="364"/>
    </location>
</feature>
<dbReference type="EMBL" id="MTKT01006319">
    <property type="protein sequence ID" value="OWM62966.1"/>
    <property type="molecule type" value="Genomic_DNA"/>
</dbReference>
<organism evidence="12 13">
    <name type="scientific">Punica granatum</name>
    <name type="common">Pomegranate</name>
    <dbReference type="NCBI Taxonomy" id="22663"/>
    <lineage>
        <taxon>Eukaryota</taxon>
        <taxon>Viridiplantae</taxon>
        <taxon>Streptophyta</taxon>
        <taxon>Embryophyta</taxon>
        <taxon>Tracheophyta</taxon>
        <taxon>Spermatophyta</taxon>
        <taxon>Magnoliopsida</taxon>
        <taxon>eudicotyledons</taxon>
        <taxon>Gunneridae</taxon>
        <taxon>Pentapetalae</taxon>
        <taxon>rosids</taxon>
        <taxon>malvids</taxon>
        <taxon>Myrtales</taxon>
        <taxon>Lythraceae</taxon>
        <taxon>Punica</taxon>
    </lineage>
</organism>
<evidence type="ECO:0000256" key="10">
    <source>
        <dbReference type="SAM" id="Phobius"/>
    </source>
</evidence>
<comment type="similarity">
    <text evidence="2 8">Belongs to the major facilitator superfamily. Sugar transporter (TC 2.A.1.1) family.</text>
</comment>
<feature type="transmembrane region" description="Helical" evidence="10">
    <location>
        <begin position="438"/>
        <end position="459"/>
    </location>
</feature>
<dbReference type="AlphaFoldDB" id="A0A218VRI9"/>
<dbReference type="PRINTS" id="PR00171">
    <property type="entry name" value="SUGRTRNSPORT"/>
</dbReference>
<dbReference type="SUPFAM" id="SSF103473">
    <property type="entry name" value="MFS general substrate transporter"/>
    <property type="match status" value="1"/>
</dbReference>
<feature type="domain" description="Major facilitator superfamily (MFS) profile" evidence="11">
    <location>
        <begin position="47"/>
        <end position="466"/>
    </location>
</feature>
<gene>
    <name evidence="12" type="ORF">CDL15_Pgr020260</name>
</gene>
<feature type="region of interest" description="Disordered" evidence="9">
    <location>
        <begin position="13"/>
        <end position="32"/>
    </location>
</feature>
<evidence type="ECO:0000259" key="11">
    <source>
        <dbReference type="PROSITE" id="PS50850"/>
    </source>
</evidence>
<comment type="caution">
    <text evidence="12">The sequence shown here is derived from an EMBL/GenBank/DDBJ whole genome shotgun (WGS) entry which is preliminary data.</text>
</comment>
<feature type="transmembrane region" description="Helical" evidence="10">
    <location>
        <begin position="171"/>
        <end position="189"/>
    </location>
</feature>
<sequence length="482" mass="51457">MESVSTERSLLLTSRSSRDDHGTNTSIGDDGEGTWGGGSATAVVVLSTLIAVCGSYVFGSAIGYSSPAESGIVDDLGLSVAEYSVFGSVLTIGAILGAIVSGKIADLVSRRGAMGISQLFSTAGWVTIAFSQGAWSLDIGRLMIGCGIGLISFVVPVYIAEITPRNLRGGFATVHQFMICFGSALTYFIGAVVNWRVLALIEMVPCLVQLLGLLFIPESPRWLAKVGREKEYEAALRRLRGKNADITSEAAEIKNYTEMLEQISEGTIKDLFQKIYARSLLVGVGLMVLQQFGGTNGIAFYASSIFEDAGFPSKIGTVAMAIVQIPMAVVGVLLMDRTGRKPLLMVSAAGTCVGCFLVGFSFLLEDLQRWKTVAPSLVFIGILIYNGSFGLGLAGIPWLIMSEIFPINMKGTAGSLVSLVNWFSSWIVTYVFNFLMELSSAGTFFLFSIMSGLTILFTAKLVPETKGRTLEEIQAAMNPVSG</sequence>
<dbReference type="NCBIfam" id="TIGR00879">
    <property type="entry name" value="SP"/>
    <property type="match status" value="1"/>
</dbReference>
<feature type="transmembrane region" description="Helical" evidence="10">
    <location>
        <begin position="113"/>
        <end position="133"/>
    </location>
</feature>
<feature type="transmembrane region" description="Helical" evidence="10">
    <location>
        <begin position="412"/>
        <end position="432"/>
    </location>
</feature>
<evidence type="ECO:0000313" key="12">
    <source>
        <dbReference type="EMBL" id="OWM62966.1"/>
    </source>
</evidence>
<evidence type="ECO:0000313" key="13">
    <source>
        <dbReference type="Proteomes" id="UP000197138"/>
    </source>
</evidence>
<dbReference type="InterPro" id="IPR044775">
    <property type="entry name" value="MFS_ERD6/Tret1-like"/>
</dbReference>
<keyword evidence="6 10" id="KW-1133">Transmembrane helix</keyword>
<dbReference type="InterPro" id="IPR020846">
    <property type="entry name" value="MFS_dom"/>
</dbReference>
<comment type="subcellular location">
    <subcellularLocation>
        <location evidence="1">Membrane</location>
        <topology evidence="1">Multi-pass membrane protein</topology>
    </subcellularLocation>
</comment>
<feature type="transmembrane region" description="Helical" evidence="10">
    <location>
        <begin position="83"/>
        <end position="101"/>
    </location>
</feature>
<dbReference type="GO" id="GO:0016020">
    <property type="term" value="C:membrane"/>
    <property type="evidence" value="ECO:0007669"/>
    <property type="project" value="UniProtKB-SubCell"/>
</dbReference>
<accession>A0A218VRI9</accession>
<feature type="transmembrane region" description="Helical" evidence="10">
    <location>
        <begin position="315"/>
        <end position="335"/>
    </location>
</feature>
<keyword evidence="5 10" id="KW-0812">Transmembrane</keyword>
<proteinExistence type="inferred from homology"/>